<organism evidence="1 2">
    <name type="scientific">Cupriavidus pauculus</name>
    <dbReference type="NCBI Taxonomy" id="82633"/>
    <lineage>
        <taxon>Bacteria</taxon>
        <taxon>Pseudomonadati</taxon>
        <taxon>Pseudomonadota</taxon>
        <taxon>Betaproteobacteria</taxon>
        <taxon>Burkholderiales</taxon>
        <taxon>Burkholderiaceae</taxon>
        <taxon>Cupriavidus</taxon>
    </lineage>
</organism>
<dbReference type="EMBL" id="PJRP01000007">
    <property type="protein sequence ID" value="PLP99364.1"/>
    <property type="molecule type" value="Genomic_DNA"/>
</dbReference>
<sequence length="67" mass="7196">MELVLETAPVGTDFAGLEAVLPRLREEGFVLAWERLETGTYRVQVDDDVIGALAQMNALSFKAGASG</sequence>
<gene>
    <name evidence="1" type="ORF">CYJ10_16125</name>
</gene>
<comment type="caution">
    <text evidence="1">The sequence shown here is derived from an EMBL/GenBank/DDBJ whole genome shotgun (WGS) entry which is preliminary data.</text>
</comment>
<protein>
    <submittedName>
        <fullName evidence="1">Uncharacterized protein</fullName>
    </submittedName>
</protein>
<reference evidence="1 2" key="1">
    <citation type="submission" date="2017-12" db="EMBL/GenBank/DDBJ databases">
        <title>Genome sequence of the active heterotrophic nitrifier-denitrifier, Cupriavidus pauculus UM1.</title>
        <authorList>
            <person name="Putonti C."/>
            <person name="Castignetti D."/>
        </authorList>
    </citation>
    <scope>NUCLEOTIDE SEQUENCE [LARGE SCALE GENOMIC DNA]</scope>
    <source>
        <strain evidence="1 2">UM1</strain>
    </source>
</reference>
<evidence type="ECO:0000313" key="2">
    <source>
        <dbReference type="Proteomes" id="UP000234341"/>
    </source>
</evidence>
<accession>A0A2N5CAZ7</accession>
<name>A0A2N5CAZ7_9BURK</name>
<dbReference type="AlphaFoldDB" id="A0A2N5CAZ7"/>
<proteinExistence type="predicted"/>
<dbReference type="Proteomes" id="UP000234341">
    <property type="component" value="Unassembled WGS sequence"/>
</dbReference>
<dbReference type="RefSeq" id="WP_101682508.1">
    <property type="nucleotide sequence ID" value="NZ_PJRP01000007.1"/>
</dbReference>
<evidence type="ECO:0000313" key="1">
    <source>
        <dbReference type="EMBL" id="PLP99364.1"/>
    </source>
</evidence>